<dbReference type="AlphaFoldDB" id="A0A087M4C7"/>
<feature type="region of interest" description="Disordered" evidence="1">
    <location>
        <begin position="499"/>
        <end position="569"/>
    </location>
</feature>
<evidence type="ECO:0000313" key="3">
    <source>
        <dbReference type="Proteomes" id="UP000028981"/>
    </source>
</evidence>
<name>A0A087M4C7_9HYPH</name>
<organism evidence="2 3">
    <name type="scientific">Devosia riboflavina</name>
    <dbReference type="NCBI Taxonomy" id="46914"/>
    <lineage>
        <taxon>Bacteria</taxon>
        <taxon>Pseudomonadati</taxon>
        <taxon>Pseudomonadota</taxon>
        <taxon>Alphaproteobacteria</taxon>
        <taxon>Hyphomicrobiales</taxon>
        <taxon>Devosiaceae</taxon>
        <taxon>Devosia</taxon>
    </lineage>
</organism>
<dbReference type="GO" id="GO:0019068">
    <property type="term" value="P:virion assembly"/>
    <property type="evidence" value="ECO:0007669"/>
    <property type="project" value="InterPro"/>
</dbReference>
<keyword evidence="3" id="KW-1185">Reference proteome</keyword>
<evidence type="ECO:0000313" key="2">
    <source>
        <dbReference type="EMBL" id="KFL31730.1"/>
    </source>
</evidence>
<protein>
    <submittedName>
        <fullName evidence="2">Uncharacterized protein</fullName>
    </submittedName>
</protein>
<dbReference type="GO" id="GO:0005198">
    <property type="term" value="F:structural molecule activity"/>
    <property type="evidence" value="ECO:0007669"/>
    <property type="project" value="InterPro"/>
</dbReference>
<evidence type="ECO:0000256" key="1">
    <source>
        <dbReference type="SAM" id="MobiDB-lite"/>
    </source>
</evidence>
<sequence>MVAKPRIRVPAGSSPLASTALDQRQAPYVQYQREANTFLQGFMPLLRDQSDVVGGSWEKQAARVIHGYQHSGFIRGVLDVSTAQVVGSGLRMSAQPDTDTLGWSKEVGAEFARKREASFQAWASNPYHCDASGQLAFGQQQQAFYWCALAFGEGLALNRTIERPGSKYLTKFKLLPPSRIANTSDGMNLVQGVRIDGDGMPIAIRLYAKNSVGMLEEREVPIRDKHGFLRVMHRFMPAVAQTRNVADVATGMKAYRQFDQYSDANLTQKMIRTIFGAVVKSNLQGLAAFEGLMTEADQINPSPVLDLAKFGEAKAGWYDGSRIDLSSHGRIAHMFPNDELDFVESKAAGDEFDPIARWLWLEIAAAAGVSYESATGDYRGATYSSVRMAGAKEWLGVIRRRDSLIVPFCQEAADSVLEEDIATGRIKIPGGLDTFYEHRDAICRAKWAGPRQPQADDFKTARAHEVRKAMGATTLDEIFTDYGMDWDDAMRQQARENKLADELGLPRPWAPTTPLQTREGQELALNDPGNDGQEKKDKPARKRKGVKDDPERDPDDALAEEVEPAEEGD</sequence>
<proteinExistence type="predicted"/>
<feature type="compositionally biased region" description="Acidic residues" evidence="1">
    <location>
        <begin position="551"/>
        <end position="569"/>
    </location>
</feature>
<dbReference type="STRING" id="46914.JP75_06580"/>
<reference evidence="2 3" key="1">
    <citation type="submission" date="2014-08" db="EMBL/GenBank/DDBJ databases">
        <authorList>
            <person name="Hassan Y.I."/>
            <person name="Lepp D."/>
            <person name="Zhou T."/>
        </authorList>
    </citation>
    <scope>NUCLEOTIDE SEQUENCE [LARGE SCALE GENOMIC DNA]</scope>
    <source>
        <strain evidence="2 3">IFO13584</strain>
    </source>
</reference>
<dbReference type="InterPro" id="IPR006429">
    <property type="entry name" value="Phage_lambda_portal"/>
</dbReference>
<comment type="caution">
    <text evidence="2">The sequence shown here is derived from an EMBL/GenBank/DDBJ whole genome shotgun (WGS) entry which is preliminary data.</text>
</comment>
<accession>A0A087M4C7</accession>
<gene>
    <name evidence="2" type="ORF">JP75_06580</name>
</gene>
<dbReference type="Proteomes" id="UP000028981">
    <property type="component" value="Unassembled WGS sequence"/>
</dbReference>
<dbReference type="EMBL" id="JQGC01000005">
    <property type="protein sequence ID" value="KFL31730.1"/>
    <property type="molecule type" value="Genomic_DNA"/>
</dbReference>
<dbReference type="Pfam" id="PF05136">
    <property type="entry name" value="Phage_portal_2"/>
    <property type="match status" value="1"/>
</dbReference>